<dbReference type="AlphaFoldDB" id="T1JUQ0"/>
<accession>T1JUQ0</accession>
<keyword evidence="1" id="KW-0812">Transmembrane</keyword>
<reference evidence="2" key="2">
    <citation type="submission" date="2015-06" db="UniProtKB">
        <authorList>
            <consortium name="EnsemblMetazoa"/>
        </authorList>
    </citation>
    <scope>IDENTIFICATION</scope>
</reference>
<sequence>MTRIEDKSMRSLSSQSREAIVYIGVVLIIYVVVLIALMVRASPVYDEGKKSRRRKRKSRFRNMLGKCQTLVKWEDNKDCPVDPEMGLTKPVNL</sequence>
<dbReference type="EnsemblMetazoa" id="tetur02g01750.1">
    <property type="protein sequence ID" value="tetur02g01750.1"/>
    <property type="gene ID" value="tetur02g01750"/>
</dbReference>
<proteinExistence type="predicted"/>
<evidence type="ECO:0000256" key="1">
    <source>
        <dbReference type="SAM" id="Phobius"/>
    </source>
</evidence>
<evidence type="ECO:0000313" key="3">
    <source>
        <dbReference type="Proteomes" id="UP000015104"/>
    </source>
</evidence>
<keyword evidence="1" id="KW-1133">Transmembrane helix</keyword>
<keyword evidence="1" id="KW-0472">Membrane</keyword>
<dbReference type="Proteomes" id="UP000015104">
    <property type="component" value="Unassembled WGS sequence"/>
</dbReference>
<organism evidence="2 3">
    <name type="scientific">Tetranychus urticae</name>
    <name type="common">Two-spotted spider mite</name>
    <dbReference type="NCBI Taxonomy" id="32264"/>
    <lineage>
        <taxon>Eukaryota</taxon>
        <taxon>Metazoa</taxon>
        <taxon>Ecdysozoa</taxon>
        <taxon>Arthropoda</taxon>
        <taxon>Chelicerata</taxon>
        <taxon>Arachnida</taxon>
        <taxon>Acari</taxon>
        <taxon>Acariformes</taxon>
        <taxon>Trombidiformes</taxon>
        <taxon>Prostigmata</taxon>
        <taxon>Eleutherengona</taxon>
        <taxon>Raphignathae</taxon>
        <taxon>Tetranychoidea</taxon>
        <taxon>Tetranychidae</taxon>
        <taxon>Tetranychus</taxon>
    </lineage>
</organism>
<feature type="transmembrane region" description="Helical" evidence="1">
    <location>
        <begin position="20"/>
        <end position="45"/>
    </location>
</feature>
<name>T1JUQ0_TETUR</name>
<dbReference type="HOGENOM" id="CLU_2402504_0_0_1"/>
<dbReference type="EMBL" id="CAEY01000780">
    <property type="status" value="NOT_ANNOTATED_CDS"/>
    <property type="molecule type" value="Genomic_DNA"/>
</dbReference>
<keyword evidence="3" id="KW-1185">Reference proteome</keyword>
<reference evidence="3" key="1">
    <citation type="submission" date="2011-08" db="EMBL/GenBank/DDBJ databases">
        <authorList>
            <person name="Rombauts S."/>
        </authorList>
    </citation>
    <scope>NUCLEOTIDE SEQUENCE</scope>
    <source>
        <strain evidence="3">London</strain>
    </source>
</reference>
<evidence type="ECO:0000313" key="2">
    <source>
        <dbReference type="EnsemblMetazoa" id="tetur02g01750.1"/>
    </source>
</evidence>
<protein>
    <submittedName>
        <fullName evidence="2">Uncharacterized protein</fullName>
    </submittedName>
</protein>